<evidence type="ECO:0000313" key="2">
    <source>
        <dbReference type="Proteomes" id="UP000287033"/>
    </source>
</evidence>
<accession>A0A401S6B9</accession>
<dbReference type="Proteomes" id="UP000287033">
    <property type="component" value="Unassembled WGS sequence"/>
</dbReference>
<keyword evidence="2" id="KW-1185">Reference proteome</keyword>
<proteinExistence type="predicted"/>
<gene>
    <name evidence="1" type="ORF">chiPu_0004349</name>
</gene>
<comment type="caution">
    <text evidence="1">The sequence shown here is derived from an EMBL/GenBank/DDBJ whole genome shotgun (WGS) entry which is preliminary data.</text>
</comment>
<organism evidence="1 2">
    <name type="scientific">Chiloscyllium punctatum</name>
    <name type="common">Brownbanded bambooshark</name>
    <name type="synonym">Hemiscyllium punctatum</name>
    <dbReference type="NCBI Taxonomy" id="137246"/>
    <lineage>
        <taxon>Eukaryota</taxon>
        <taxon>Metazoa</taxon>
        <taxon>Chordata</taxon>
        <taxon>Craniata</taxon>
        <taxon>Vertebrata</taxon>
        <taxon>Chondrichthyes</taxon>
        <taxon>Elasmobranchii</taxon>
        <taxon>Galeomorphii</taxon>
        <taxon>Galeoidea</taxon>
        <taxon>Orectolobiformes</taxon>
        <taxon>Hemiscylliidae</taxon>
        <taxon>Chiloscyllium</taxon>
    </lineage>
</organism>
<name>A0A401S6B9_CHIPU</name>
<protein>
    <submittedName>
        <fullName evidence="1">Uncharacterized protein</fullName>
    </submittedName>
</protein>
<reference evidence="1 2" key="1">
    <citation type="journal article" date="2018" name="Nat. Ecol. Evol.">
        <title>Shark genomes provide insights into elasmobranch evolution and the origin of vertebrates.</title>
        <authorList>
            <person name="Hara Y"/>
            <person name="Yamaguchi K"/>
            <person name="Onimaru K"/>
            <person name="Kadota M"/>
            <person name="Koyanagi M"/>
            <person name="Keeley SD"/>
            <person name="Tatsumi K"/>
            <person name="Tanaka K"/>
            <person name="Motone F"/>
            <person name="Kageyama Y"/>
            <person name="Nozu R"/>
            <person name="Adachi N"/>
            <person name="Nishimura O"/>
            <person name="Nakagawa R"/>
            <person name="Tanegashima C"/>
            <person name="Kiyatake I"/>
            <person name="Matsumoto R"/>
            <person name="Murakumo K"/>
            <person name="Nishida K"/>
            <person name="Terakita A"/>
            <person name="Kuratani S"/>
            <person name="Sato K"/>
            <person name="Hyodo S Kuraku.S."/>
        </authorList>
    </citation>
    <scope>NUCLEOTIDE SEQUENCE [LARGE SCALE GENOMIC DNA]</scope>
</reference>
<sequence length="238" mass="25482">MLLESAHWRGKCAAEIGALGGESAVAVSALGGECSWRQCSGGRVQSESAHCGGEECSRSRCTGGERVQSEPVHWGEFAVGDGALGGDCCRRRCTWGRVQLESVHWMGVGECSWSQCNGGKSAAGVSAMVGRVQLESVHWWEECSWSQCNGGGNSAAGVGALGGERVQRESVHWRESAIGVGALGERVQLDGASDGACGDTVEVDAFWGRMERNCCSWGRMVWCIWWEEKFGAEGEEWV</sequence>
<dbReference type="AlphaFoldDB" id="A0A401S6B9"/>
<dbReference type="EMBL" id="BEZZ01000105">
    <property type="protein sequence ID" value="GCC25935.1"/>
    <property type="molecule type" value="Genomic_DNA"/>
</dbReference>
<evidence type="ECO:0000313" key="1">
    <source>
        <dbReference type="EMBL" id="GCC25935.1"/>
    </source>
</evidence>